<dbReference type="PROSITE" id="PS51459">
    <property type="entry name" value="FIDO"/>
    <property type="match status" value="1"/>
</dbReference>
<dbReference type="PANTHER" id="PTHR39560:SF1">
    <property type="entry name" value="PROTEIN ADENYLYLTRANSFERASE FIC-RELATED"/>
    <property type="match status" value="1"/>
</dbReference>
<keyword evidence="3" id="KW-0547">Nucleotide-binding</keyword>
<dbReference type="InterPro" id="IPR036597">
    <property type="entry name" value="Fido-like_dom_sf"/>
</dbReference>
<comment type="catalytic activity">
    <reaction evidence="7">
        <text>L-tyrosyl-[protein] + ATP = O-(5'-adenylyl)-L-tyrosyl-[protein] + diphosphate</text>
        <dbReference type="Rhea" id="RHEA:54288"/>
        <dbReference type="Rhea" id="RHEA-COMP:10136"/>
        <dbReference type="Rhea" id="RHEA-COMP:13846"/>
        <dbReference type="ChEBI" id="CHEBI:30616"/>
        <dbReference type="ChEBI" id="CHEBI:33019"/>
        <dbReference type="ChEBI" id="CHEBI:46858"/>
        <dbReference type="ChEBI" id="CHEBI:83624"/>
        <dbReference type="EC" id="2.7.7.108"/>
    </reaction>
</comment>
<dbReference type="SUPFAM" id="SSF140931">
    <property type="entry name" value="Fic-like"/>
    <property type="match status" value="1"/>
</dbReference>
<evidence type="ECO:0000256" key="4">
    <source>
        <dbReference type="ARBA" id="ARBA00022840"/>
    </source>
</evidence>
<dbReference type="Proteomes" id="UP000095597">
    <property type="component" value="Unassembled WGS sequence"/>
</dbReference>
<dbReference type="OrthoDB" id="9807907at2"/>
<keyword evidence="2" id="KW-0548">Nucleotidyltransferase</keyword>
<feature type="domain" description="Fido" evidence="8">
    <location>
        <begin position="100"/>
        <end position="252"/>
    </location>
</feature>
<sequence length="367" mass="42184">MDKDPFKEYMKQSEPNKRDKGYAWHTAIGLQAVDGLKTSKYLIDTAIKNIEGDISIDEAQELLNTYYEENPKADIEDRTEEADKVAVRIAKILSEKAFSFTPNEYISIHKKLFTGIYGHAGKLRDYNITKKEWVLNGATILYGSASELRATLDYDFAEEKKFSYKNLSMEEIIHHLAFFVSRLWQIHVFGEGNTRTTAVFFIKYLRTLGFDATNDIFAENAWYFRNALVRANYNDLKNGVHETTEYLELFLRNLLLDEKNELHNRTMHISGRFAEVDIERVKVDIESTKVDIRNKLLSFSDTISEKTINHTVEIFSKCGKENCFGRTIVEEITGLKPSGASKLIKLLVDSEVIVPVTGHGKGKYRFQ</sequence>
<accession>A0A173V3S9</accession>
<proteinExistence type="predicted"/>
<evidence type="ECO:0000256" key="5">
    <source>
        <dbReference type="ARBA" id="ARBA00034531"/>
    </source>
</evidence>
<dbReference type="RefSeq" id="WP_044920759.1">
    <property type="nucleotide sequence ID" value="NZ_CAXSPU010000002.1"/>
</dbReference>
<gene>
    <name evidence="9" type="ORF">ERS852573_02570</name>
</gene>
<dbReference type="CDD" id="cd11586">
    <property type="entry name" value="VbhA_like"/>
    <property type="match status" value="1"/>
</dbReference>
<evidence type="ECO:0000256" key="2">
    <source>
        <dbReference type="ARBA" id="ARBA00022695"/>
    </source>
</evidence>
<dbReference type="EMBL" id="CYXO01000019">
    <property type="protein sequence ID" value="CUN21921.1"/>
    <property type="molecule type" value="Genomic_DNA"/>
</dbReference>
<organism evidence="9 10">
    <name type="scientific">Dorea longicatena</name>
    <dbReference type="NCBI Taxonomy" id="88431"/>
    <lineage>
        <taxon>Bacteria</taxon>
        <taxon>Bacillati</taxon>
        <taxon>Bacillota</taxon>
        <taxon>Clostridia</taxon>
        <taxon>Lachnospirales</taxon>
        <taxon>Lachnospiraceae</taxon>
        <taxon>Dorea</taxon>
    </lineage>
</organism>
<keyword evidence="1" id="KW-0808">Transferase</keyword>
<dbReference type="GO" id="GO:0051302">
    <property type="term" value="P:regulation of cell division"/>
    <property type="evidence" value="ECO:0007669"/>
    <property type="project" value="TreeGrafter"/>
</dbReference>
<dbReference type="Gene3D" id="1.10.3290.10">
    <property type="entry name" value="Fido-like domain"/>
    <property type="match status" value="1"/>
</dbReference>
<reference evidence="9 10" key="1">
    <citation type="submission" date="2015-09" db="EMBL/GenBank/DDBJ databases">
        <authorList>
            <consortium name="Pathogen Informatics"/>
        </authorList>
    </citation>
    <scope>NUCLEOTIDE SEQUENCE [LARGE SCALE GENOMIC DNA]</scope>
    <source>
        <strain evidence="9 10">2789STDY5834961</strain>
    </source>
</reference>
<protein>
    <recommendedName>
        <fullName evidence="5">protein adenylyltransferase</fullName>
        <ecNumber evidence="5">2.7.7.108</ecNumber>
    </recommendedName>
</protein>
<comment type="catalytic activity">
    <reaction evidence="6">
        <text>L-threonyl-[protein] + ATP = 3-O-(5'-adenylyl)-L-threonyl-[protein] + diphosphate</text>
        <dbReference type="Rhea" id="RHEA:54292"/>
        <dbReference type="Rhea" id="RHEA-COMP:11060"/>
        <dbReference type="Rhea" id="RHEA-COMP:13847"/>
        <dbReference type="ChEBI" id="CHEBI:30013"/>
        <dbReference type="ChEBI" id="CHEBI:30616"/>
        <dbReference type="ChEBI" id="CHEBI:33019"/>
        <dbReference type="ChEBI" id="CHEBI:138113"/>
        <dbReference type="EC" id="2.7.7.108"/>
    </reaction>
</comment>
<evidence type="ECO:0000313" key="10">
    <source>
        <dbReference type="Proteomes" id="UP000095597"/>
    </source>
</evidence>
<dbReference type="PANTHER" id="PTHR39560">
    <property type="entry name" value="PROTEIN ADENYLYLTRANSFERASE FIC-RELATED"/>
    <property type="match status" value="1"/>
</dbReference>
<dbReference type="Pfam" id="PF02661">
    <property type="entry name" value="Fic"/>
    <property type="match status" value="1"/>
</dbReference>
<evidence type="ECO:0000313" key="9">
    <source>
        <dbReference type="EMBL" id="CUN21921.1"/>
    </source>
</evidence>
<keyword evidence="4" id="KW-0067">ATP-binding</keyword>
<dbReference type="GO" id="GO:0005524">
    <property type="term" value="F:ATP binding"/>
    <property type="evidence" value="ECO:0007669"/>
    <property type="project" value="UniProtKB-KW"/>
</dbReference>
<evidence type="ECO:0000256" key="7">
    <source>
        <dbReference type="ARBA" id="ARBA00048696"/>
    </source>
</evidence>
<dbReference type="GeneID" id="93137194"/>
<evidence type="ECO:0000256" key="1">
    <source>
        <dbReference type="ARBA" id="ARBA00022679"/>
    </source>
</evidence>
<dbReference type="InterPro" id="IPR033788">
    <property type="entry name" value="VbhA-like"/>
</dbReference>
<evidence type="ECO:0000259" key="8">
    <source>
        <dbReference type="PROSITE" id="PS51459"/>
    </source>
</evidence>
<name>A0A173V3S9_9FIRM</name>
<dbReference type="GO" id="GO:0070733">
    <property type="term" value="F:AMPylase activity"/>
    <property type="evidence" value="ECO:0007669"/>
    <property type="project" value="UniProtKB-EC"/>
</dbReference>
<dbReference type="InterPro" id="IPR003812">
    <property type="entry name" value="Fido"/>
</dbReference>
<evidence type="ECO:0000256" key="3">
    <source>
        <dbReference type="ARBA" id="ARBA00022741"/>
    </source>
</evidence>
<dbReference type="AlphaFoldDB" id="A0A173V3S9"/>
<dbReference type="EC" id="2.7.7.108" evidence="5"/>
<evidence type="ECO:0000256" key="6">
    <source>
        <dbReference type="ARBA" id="ARBA00047939"/>
    </source>
</evidence>